<protein>
    <submittedName>
        <fullName evidence="1">Uncharacterized protein</fullName>
    </submittedName>
</protein>
<reference evidence="1 2" key="1">
    <citation type="journal article" date="2007" name="Genome Biol.">
        <title>Genome analysis and genome-wide proteomics of Thermococcus gammatolerans, the most radioresistant organism known amongst the Archaea.</title>
        <authorList>
            <person name="Zivanovic Y."/>
            <person name="Armengaud J."/>
            <person name="Lagorce A."/>
            <person name="Leplat C."/>
            <person name="Guerin P."/>
            <person name="Dutertre M."/>
            <person name="Anthouard V."/>
            <person name="Forterre P."/>
            <person name="Wincker P."/>
            <person name="Confalonieri F."/>
        </authorList>
    </citation>
    <scope>NUCLEOTIDE SEQUENCE [LARGE SCALE GENOMIC DNA]</scope>
    <source>
        <strain evidence="2">DSM 15229 / JCM 11827 / EJ3</strain>
    </source>
</reference>
<dbReference type="Pfam" id="PF09876">
    <property type="entry name" value="DUF2103"/>
    <property type="match status" value="1"/>
</dbReference>
<evidence type="ECO:0000313" key="2">
    <source>
        <dbReference type="Proteomes" id="UP000001488"/>
    </source>
</evidence>
<accession>C5A2V9</accession>
<organism evidence="1 2">
    <name type="scientific">Thermococcus gammatolerans (strain DSM 15229 / JCM 11827 / EJ3)</name>
    <dbReference type="NCBI Taxonomy" id="593117"/>
    <lineage>
        <taxon>Archaea</taxon>
        <taxon>Methanobacteriati</taxon>
        <taxon>Methanobacteriota</taxon>
        <taxon>Thermococci</taxon>
        <taxon>Thermococcales</taxon>
        <taxon>Thermococcaceae</taxon>
        <taxon>Thermococcus</taxon>
    </lineage>
</organism>
<sequence>MPKHFRKGVKREHHFLKGLEKPLEEIASIPGVKKVIPGRIYASDSRGFEIKVTRETQTGLKLVAKSDGSVQEVFLVVDKADRESVWRNIETIFREKGLNHLRANNFDGHEK</sequence>
<dbReference type="PATRIC" id="fig|593117.10.peg.2125"/>
<dbReference type="STRING" id="593117.TGAM_2118"/>
<dbReference type="EMBL" id="CP001398">
    <property type="protein sequence ID" value="ACS34620.1"/>
    <property type="molecule type" value="Genomic_DNA"/>
</dbReference>
<dbReference type="PaxDb" id="593117-TGAM_2118"/>
<dbReference type="HOGENOM" id="CLU_154665_1_0_2"/>
<dbReference type="RefSeq" id="WP_015859723.1">
    <property type="nucleotide sequence ID" value="NC_012804.1"/>
</dbReference>
<evidence type="ECO:0000313" key="1">
    <source>
        <dbReference type="EMBL" id="ACS34620.1"/>
    </source>
</evidence>
<dbReference type="AlphaFoldDB" id="C5A2V9"/>
<dbReference type="Proteomes" id="UP000001488">
    <property type="component" value="Chromosome"/>
</dbReference>
<keyword evidence="2" id="KW-1185">Reference proteome</keyword>
<dbReference type="KEGG" id="tga:TGAM_2118"/>
<dbReference type="InterPro" id="IPR018664">
    <property type="entry name" value="DUF2103_metal-binding"/>
</dbReference>
<dbReference type="eggNOG" id="arCOG02193">
    <property type="taxonomic scope" value="Archaea"/>
</dbReference>
<proteinExistence type="predicted"/>
<dbReference type="OrthoDB" id="94803at2157"/>
<gene>
    <name evidence="1" type="ordered locus">TGAM_2118</name>
</gene>
<name>C5A2V9_THEGJ</name>
<dbReference type="GeneID" id="7988684"/>